<accession>A0ABZ3FSQ5</accession>
<dbReference type="PROSITE" id="PS51068">
    <property type="entry name" value="FPG_CAT"/>
    <property type="match status" value="1"/>
</dbReference>
<evidence type="ECO:0000256" key="2">
    <source>
        <dbReference type="ARBA" id="ARBA00009409"/>
    </source>
</evidence>
<evidence type="ECO:0000256" key="4">
    <source>
        <dbReference type="ARBA" id="ARBA00022723"/>
    </source>
</evidence>
<sequence>MPEGDTVFRSCAALHRALAGRTLTRAELRVPQHATAALTGMTVVEVVARGKHQLTRFDSGLTLHTHLRMDGTWRVIGTRDRPPGPAYQIRVILGHEDRTAFGLRLPVVELIETARENDVVGHLGPDLLGPDWDPEEALRRLTTDPDRTIGEALLDQRNLAGIGTFYRAEICFLQGVHPRTPVGEIRDLPRLVKRVQLLLQSNAKRPTQVTTGIDRPGQRTWVFERPGKPCRRCGTLIEVERFGPVGQERLSYWCPRCQSPDQKRK</sequence>
<comment type="catalytic activity">
    <reaction evidence="14">
        <text>2'-deoxyribonucleotide-(2'-deoxyribose 5'-phosphate)-2'-deoxyribonucleotide-DNA = a 3'-end 2'-deoxyribonucleotide-(2,3-dehydro-2,3-deoxyribose 5'-phosphate)-DNA + a 5'-end 5'-phospho-2'-deoxyribonucleoside-DNA + H(+)</text>
        <dbReference type="Rhea" id="RHEA:66592"/>
        <dbReference type="Rhea" id="RHEA-COMP:13180"/>
        <dbReference type="Rhea" id="RHEA-COMP:16897"/>
        <dbReference type="Rhea" id="RHEA-COMP:17067"/>
        <dbReference type="ChEBI" id="CHEBI:15378"/>
        <dbReference type="ChEBI" id="CHEBI:136412"/>
        <dbReference type="ChEBI" id="CHEBI:157695"/>
        <dbReference type="ChEBI" id="CHEBI:167181"/>
        <dbReference type="EC" id="4.2.99.18"/>
    </reaction>
</comment>
<evidence type="ECO:0000259" key="17">
    <source>
        <dbReference type="PROSITE" id="PS51068"/>
    </source>
</evidence>
<evidence type="ECO:0000256" key="9">
    <source>
        <dbReference type="ARBA" id="ARBA00023125"/>
    </source>
</evidence>
<dbReference type="EC" id="4.2.99.18" evidence="3"/>
<dbReference type="SUPFAM" id="SSF46946">
    <property type="entry name" value="S13-like H2TH domain"/>
    <property type="match status" value="1"/>
</dbReference>
<dbReference type="EMBL" id="CP154795">
    <property type="protein sequence ID" value="XAN08775.1"/>
    <property type="molecule type" value="Genomic_DNA"/>
</dbReference>
<feature type="domain" description="FPG-type" evidence="16">
    <location>
        <begin position="221"/>
        <end position="259"/>
    </location>
</feature>
<evidence type="ECO:0000313" key="18">
    <source>
        <dbReference type="EMBL" id="XAN08775.1"/>
    </source>
</evidence>
<name>A0ABZ3FSQ5_9ACTN</name>
<dbReference type="SUPFAM" id="SSF81624">
    <property type="entry name" value="N-terminal domain of MutM-like DNA repair proteins"/>
    <property type="match status" value="1"/>
</dbReference>
<dbReference type="InterPro" id="IPR010663">
    <property type="entry name" value="Znf_FPG/IleRS"/>
</dbReference>
<keyword evidence="11" id="KW-0456">Lyase</keyword>
<dbReference type="Gene3D" id="3.20.190.10">
    <property type="entry name" value="MutM-like, N-terminal"/>
    <property type="match status" value="1"/>
</dbReference>
<feature type="domain" description="Formamidopyrimidine-DNA glycosylase catalytic" evidence="17">
    <location>
        <begin position="2"/>
        <end position="102"/>
    </location>
</feature>
<keyword evidence="4" id="KW-0479">Metal-binding</keyword>
<dbReference type="PROSITE" id="PS51066">
    <property type="entry name" value="ZF_FPG_2"/>
    <property type="match status" value="1"/>
</dbReference>
<reference evidence="18 19" key="1">
    <citation type="submission" date="2024-04" db="EMBL/GenBank/DDBJ databases">
        <title>Isolation of an actinomycete strain from pig manure.</title>
        <authorList>
            <person name="Gong T."/>
            <person name="Yu Z."/>
            <person name="An M."/>
            <person name="Wei C."/>
            <person name="Yang W."/>
            <person name="Liu L."/>
        </authorList>
    </citation>
    <scope>NUCLEOTIDE SEQUENCE [LARGE SCALE GENOMIC DNA]</scope>
    <source>
        <strain evidence="18 19">ZF39</strain>
    </source>
</reference>
<proteinExistence type="inferred from homology"/>
<evidence type="ECO:0000313" key="19">
    <source>
        <dbReference type="Proteomes" id="UP001442841"/>
    </source>
</evidence>
<dbReference type="InterPro" id="IPR035937">
    <property type="entry name" value="FPG_N"/>
</dbReference>
<organism evidence="18 19">
    <name type="scientific">Ammonicoccus fulvus</name>
    <dbReference type="NCBI Taxonomy" id="3138240"/>
    <lineage>
        <taxon>Bacteria</taxon>
        <taxon>Bacillati</taxon>
        <taxon>Actinomycetota</taxon>
        <taxon>Actinomycetes</taxon>
        <taxon>Propionibacteriales</taxon>
        <taxon>Propionibacteriaceae</taxon>
        <taxon>Ammonicoccus</taxon>
    </lineage>
</organism>
<dbReference type="PROSITE" id="PS01242">
    <property type="entry name" value="ZF_FPG_1"/>
    <property type="match status" value="1"/>
</dbReference>
<evidence type="ECO:0000256" key="12">
    <source>
        <dbReference type="ARBA" id="ARBA00023268"/>
    </source>
</evidence>
<evidence type="ECO:0000256" key="5">
    <source>
        <dbReference type="ARBA" id="ARBA00022763"/>
    </source>
</evidence>
<dbReference type="PANTHER" id="PTHR42697">
    <property type="entry name" value="ENDONUCLEASE 8"/>
    <property type="match status" value="1"/>
</dbReference>
<dbReference type="InterPro" id="IPR044090">
    <property type="entry name" value="Nei2_N"/>
</dbReference>
<dbReference type="SMART" id="SM00898">
    <property type="entry name" value="Fapy_DNA_glyco"/>
    <property type="match status" value="1"/>
</dbReference>
<keyword evidence="12" id="KW-0511">Multifunctional enzyme</keyword>
<dbReference type="Proteomes" id="UP001442841">
    <property type="component" value="Chromosome"/>
</dbReference>
<dbReference type="InterPro" id="IPR012319">
    <property type="entry name" value="FPG_cat"/>
</dbReference>
<comment type="cofactor">
    <cofactor evidence="1">
        <name>Zn(2+)</name>
        <dbReference type="ChEBI" id="CHEBI:29105"/>
    </cofactor>
</comment>
<dbReference type="Gene3D" id="1.10.8.50">
    <property type="match status" value="1"/>
</dbReference>
<dbReference type="Pfam" id="PF06827">
    <property type="entry name" value="zf-FPG_IleRS"/>
    <property type="match status" value="1"/>
</dbReference>
<dbReference type="SMART" id="SM01232">
    <property type="entry name" value="H2TH"/>
    <property type="match status" value="1"/>
</dbReference>
<dbReference type="PANTHER" id="PTHR42697:SF1">
    <property type="entry name" value="ENDONUCLEASE 8"/>
    <property type="match status" value="1"/>
</dbReference>
<keyword evidence="10" id="KW-0234">DNA repair</keyword>
<comment type="similarity">
    <text evidence="2">Belongs to the FPG family.</text>
</comment>
<dbReference type="SUPFAM" id="SSF57716">
    <property type="entry name" value="Glucocorticoid receptor-like (DNA-binding domain)"/>
    <property type="match status" value="1"/>
</dbReference>
<dbReference type="InterPro" id="IPR010979">
    <property type="entry name" value="Ribosomal_uS13-like_H2TH"/>
</dbReference>
<dbReference type="Pfam" id="PF01149">
    <property type="entry name" value="Fapy_DNA_glyco"/>
    <property type="match status" value="1"/>
</dbReference>
<evidence type="ECO:0000256" key="14">
    <source>
        <dbReference type="ARBA" id="ARBA00044632"/>
    </source>
</evidence>
<evidence type="ECO:0000259" key="16">
    <source>
        <dbReference type="PROSITE" id="PS51066"/>
    </source>
</evidence>
<dbReference type="InterPro" id="IPR015886">
    <property type="entry name" value="H2TH_FPG"/>
</dbReference>
<evidence type="ECO:0000256" key="10">
    <source>
        <dbReference type="ARBA" id="ARBA00023204"/>
    </source>
</evidence>
<keyword evidence="19" id="KW-1185">Reference proteome</keyword>
<dbReference type="RefSeq" id="WP_425310202.1">
    <property type="nucleotide sequence ID" value="NZ_CP154795.1"/>
</dbReference>
<evidence type="ECO:0000256" key="6">
    <source>
        <dbReference type="ARBA" id="ARBA00022771"/>
    </source>
</evidence>
<evidence type="ECO:0000256" key="3">
    <source>
        <dbReference type="ARBA" id="ARBA00012720"/>
    </source>
</evidence>
<dbReference type="Pfam" id="PF06831">
    <property type="entry name" value="H2TH"/>
    <property type="match status" value="1"/>
</dbReference>
<evidence type="ECO:0000256" key="8">
    <source>
        <dbReference type="ARBA" id="ARBA00022833"/>
    </source>
</evidence>
<keyword evidence="7" id="KW-0378">Hydrolase</keyword>
<keyword evidence="13" id="KW-0326">Glycosidase</keyword>
<keyword evidence="9" id="KW-0238">DNA-binding</keyword>
<evidence type="ECO:0000256" key="11">
    <source>
        <dbReference type="ARBA" id="ARBA00023239"/>
    </source>
</evidence>
<keyword evidence="6 15" id="KW-0863">Zinc-finger</keyword>
<evidence type="ECO:0000256" key="15">
    <source>
        <dbReference type="PROSITE-ProRule" id="PRU00391"/>
    </source>
</evidence>
<dbReference type="InterPro" id="IPR015887">
    <property type="entry name" value="DNA_glyclase_Znf_dom_DNA_BS"/>
</dbReference>
<dbReference type="InterPro" id="IPR000214">
    <property type="entry name" value="Znf_DNA_glyclase/AP_lyase"/>
</dbReference>
<keyword evidence="8" id="KW-0862">Zinc</keyword>
<protein>
    <recommendedName>
        <fullName evidence="3">DNA-(apurinic or apyrimidinic site) lyase</fullName>
        <ecNumber evidence="3">4.2.99.18</ecNumber>
    </recommendedName>
</protein>
<dbReference type="CDD" id="cd08971">
    <property type="entry name" value="AcNei2_N"/>
    <property type="match status" value="1"/>
</dbReference>
<gene>
    <name evidence="18" type="ORF">AADG42_16170</name>
</gene>
<evidence type="ECO:0000256" key="7">
    <source>
        <dbReference type="ARBA" id="ARBA00022801"/>
    </source>
</evidence>
<evidence type="ECO:0000256" key="1">
    <source>
        <dbReference type="ARBA" id="ARBA00001947"/>
    </source>
</evidence>
<keyword evidence="5" id="KW-0227">DNA damage</keyword>
<evidence type="ECO:0000256" key="13">
    <source>
        <dbReference type="ARBA" id="ARBA00023295"/>
    </source>
</evidence>